<sequence>MDPRSSQCATSYPASSQLSRICWAPSDDDDTHAAWSTSSETLVPDATSVRARAEVANHSPRPPPPRRIKLSLPADARVDGLGSRSDHDSYLSAVLYAGANGGDDSDRECNEAEQLGNRRGDRTVLFMEMPNNTDGKLVNVVNRLRRSLSRKDTPRTVASRFHISRRVSHAECCGKAQLSV</sequence>
<comment type="caution">
    <text evidence="2">The sequence shown here is derived from an EMBL/GenBank/DDBJ whole genome shotgun (WGS) entry which is preliminary data.</text>
</comment>
<dbReference type="Proteomes" id="UP001221142">
    <property type="component" value="Unassembled WGS sequence"/>
</dbReference>
<evidence type="ECO:0000313" key="2">
    <source>
        <dbReference type="EMBL" id="KAJ7627162.1"/>
    </source>
</evidence>
<proteinExistence type="predicted"/>
<reference evidence="2" key="1">
    <citation type="submission" date="2023-03" db="EMBL/GenBank/DDBJ databases">
        <title>Massive genome expansion in bonnet fungi (Mycena s.s.) driven by repeated elements and novel gene families across ecological guilds.</title>
        <authorList>
            <consortium name="Lawrence Berkeley National Laboratory"/>
            <person name="Harder C.B."/>
            <person name="Miyauchi S."/>
            <person name="Viragh M."/>
            <person name="Kuo A."/>
            <person name="Thoen E."/>
            <person name="Andreopoulos B."/>
            <person name="Lu D."/>
            <person name="Skrede I."/>
            <person name="Drula E."/>
            <person name="Henrissat B."/>
            <person name="Morin E."/>
            <person name="Kohler A."/>
            <person name="Barry K."/>
            <person name="LaButti K."/>
            <person name="Morin E."/>
            <person name="Salamov A."/>
            <person name="Lipzen A."/>
            <person name="Mereny Z."/>
            <person name="Hegedus B."/>
            <person name="Baldrian P."/>
            <person name="Stursova M."/>
            <person name="Weitz H."/>
            <person name="Taylor A."/>
            <person name="Grigoriev I.V."/>
            <person name="Nagy L.G."/>
            <person name="Martin F."/>
            <person name="Kauserud H."/>
        </authorList>
    </citation>
    <scope>NUCLEOTIDE SEQUENCE</scope>
    <source>
        <strain evidence="2">9284</strain>
    </source>
</reference>
<name>A0AAD7BQ83_9AGAR</name>
<dbReference type="EMBL" id="JARKIF010000011">
    <property type="protein sequence ID" value="KAJ7627162.1"/>
    <property type="molecule type" value="Genomic_DNA"/>
</dbReference>
<dbReference type="AlphaFoldDB" id="A0AAD7BQ83"/>
<keyword evidence="3" id="KW-1185">Reference proteome</keyword>
<organism evidence="2 3">
    <name type="scientific">Roridomyces roridus</name>
    <dbReference type="NCBI Taxonomy" id="1738132"/>
    <lineage>
        <taxon>Eukaryota</taxon>
        <taxon>Fungi</taxon>
        <taxon>Dikarya</taxon>
        <taxon>Basidiomycota</taxon>
        <taxon>Agaricomycotina</taxon>
        <taxon>Agaricomycetes</taxon>
        <taxon>Agaricomycetidae</taxon>
        <taxon>Agaricales</taxon>
        <taxon>Marasmiineae</taxon>
        <taxon>Mycenaceae</taxon>
        <taxon>Roridomyces</taxon>
    </lineage>
</organism>
<evidence type="ECO:0000256" key="1">
    <source>
        <dbReference type="SAM" id="MobiDB-lite"/>
    </source>
</evidence>
<evidence type="ECO:0000313" key="3">
    <source>
        <dbReference type="Proteomes" id="UP001221142"/>
    </source>
</evidence>
<feature type="region of interest" description="Disordered" evidence="1">
    <location>
        <begin position="45"/>
        <end position="69"/>
    </location>
</feature>
<protein>
    <submittedName>
        <fullName evidence="2">Uncharacterized protein</fullName>
    </submittedName>
</protein>
<gene>
    <name evidence="2" type="ORF">FB45DRAFT_920778</name>
</gene>
<accession>A0AAD7BQ83</accession>